<organism evidence="1">
    <name type="scientific">marine sediment metagenome</name>
    <dbReference type="NCBI Taxonomy" id="412755"/>
    <lineage>
        <taxon>unclassified sequences</taxon>
        <taxon>metagenomes</taxon>
        <taxon>ecological metagenomes</taxon>
    </lineage>
</organism>
<dbReference type="AlphaFoldDB" id="A0A0F9GHE2"/>
<evidence type="ECO:0000313" key="1">
    <source>
        <dbReference type="EMBL" id="KKL98153.1"/>
    </source>
</evidence>
<protein>
    <submittedName>
        <fullName evidence="1">Uncharacterized protein</fullName>
    </submittedName>
</protein>
<gene>
    <name evidence="1" type="ORF">LCGC14_1827270</name>
</gene>
<reference evidence="1" key="1">
    <citation type="journal article" date="2015" name="Nature">
        <title>Complex archaea that bridge the gap between prokaryotes and eukaryotes.</title>
        <authorList>
            <person name="Spang A."/>
            <person name="Saw J.H."/>
            <person name="Jorgensen S.L."/>
            <person name="Zaremba-Niedzwiedzka K."/>
            <person name="Martijn J."/>
            <person name="Lind A.E."/>
            <person name="van Eijk R."/>
            <person name="Schleper C."/>
            <person name="Guy L."/>
            <person name="Ettema T.J."/>
        </authorList>
    </citation>
    <scope>NUCLEOTIDE SEQUENCE</scope>
</reference>
<comment type="caution">
    <text evidence="1">The sequence shown here is derived from an EMBL/GenBank/DDBJ whole genome shotgun (WGS) entry which is preliminary data.</text>
</comment>
<name>A0A0F9GHE2_9ZZZZ</name>
<accession>A0A0F9GHE2</accession>
<sequence length="43" mass="4916">MSAWKAAEKAGVSLRKMIEELKKRNVSGYDEQAIKEDIEYALD</sequence>
<proteinExistence type="predicted"/>
<dbReference type="Pfam" id="PF03683">
    <property type="entry name" value="UPF0175"/>
    <property type="match status" value="1"/>
</dbReference>
<dbReference type="InterPro" id="IPR005368">
    <property type="entry name" value="UPF0175"/>
</dbReference>
<dbReference type="EMBL" id="LAZR01017987">
    <property type="protein sequence ID" value="KKL98153.1"/>
    <property type="molecule type" value="Genomic_DNA"/>
</dbReference>